<dbReference type="GO" id="GO:0000160">
    <property type="term" value="P:phosphorelay signal transduction system"/>
    <property type="evidence" value="ECO:0007669"/>
    <property type="project" value="InterPro"/>
</dbReference>
<comment type="caution">
    <text evidence="4">The sequence shown here is derived from an EMBL/GenBank/DDBJ whole genome shotgun (WGS) entry which is preliminary data.</text>
</comment>
<dbReference type="PROSITE" id="PS50110">
    <property type="entry name" value="RESPONSE_REGULATORY"/>
    <property type="match status" value="1"/>
</dbReference>
<sequence>MAKTILAVDDSTSIRQMVAFTLKSAGYAVIEAADGQEGLDKAGANAIDLILTDQNMPRMDGLALIKALRALPQFVSTPILMLTTESSDDMKNQGRAAGATGWLVKPFDPHKLLEVVKKVIG</sequence>
<evidence type="ECO:0000259" key="3">
    <source>
        <dbReference type="PROSITE" id="PS50110"/>
    </source>
</evidence>
<dbReference type="Proteomes" id="UP000070578">
    <property type="component" value="Unassembled WGS sequence"/>
</dbReference>
<accession>A0A139BVV0</accession>
<dbReference type="PATRIC" id="fig|1796491.3.peg.848"/>
<dbReference type="SMART" id="SM00448">
    <property type="entry name" value="REC"/>
    <property type="match status" value="1"/>
</dbReference>
<evidence type="ECO:0000313" key="4">
    <source>
        <dbReference type="EMBL" id="KXS33112.1"/>
    </source>
</evidence>
<dbReference type="InterPro" id="IPR050595">
    <property type="entry name" value="Bact_response_regulator"/>
</dbReference>
<dbReference type="PANTHER" id="PTHR44591">
    <property type="entry name" value="STRESS RESPONSE REGULATOR PROTEIN 1"/>
    <property type="match status" value="1"/>
</dbReference>
<name>A0A139BVV0_9PROT</name>
<dbReference type="InterPro" id="IPR011006">
    <property type="entry name" value="CheY-like_superfamily"/>
</dbReference>
<proteinExistence type="predicted"/>
<reference evidence="4 5" key="1">
    <citation type="submission" date="2016-02" db="EMBL/GenBank/DDBJ databases">
        <authorList>
            <person name="Wen L."/>
            <person name="He K."/>
            <person name="Yang H."/>
        </authorList>
    </citation>
    <scope>NUCLEOTIDE SEQUENCE [LARGE SCALE GENOMIC DNA]</scope>
    <source>
        <strain evidence="4">ShG14-8</strain>
    </source>
</reference>
<dbReference type="AlphaFoldDB" id="A0A139BVV0"/>
<evidence type="ECO:0000256" key="2">
    <source>
        <dbReference type="PROSITE-ProRule" id="PRU00169"/>
    </source>
</evidence>
<gene>
    <name evidence="4" type="ORF">AWT59_0779</name>
</gene>
<evidence type="ECO:0000313" key="5">
    <source>
        <dbReference type="Proteomes" id="UP000070578"/>
    </source>
</evidence>
<organism evidence="4 5">
    <name type="scientific">Candidatus Gallionella acididurans</name>
    <dbReference type="NCBI Taxonomy" id="1796491"/>
    <lineage>
        <taxon>Bacteria</taxon>
        <taxon>Pseudomonadati</taxon>
        <taxon>Pseudomonadota</taxon>
        <taxon>Betaproteobacteria</taxon>
        <taxon>Nitrosomonadales</taxon>
        <taxon>Gallionellaceae</taxon>
        <taxon>Gallionella</taxon>
    </lineage>
</organism>
<reference evidence="4 5" key="2">
    <citation type="submission" date="2016-03" db="EMBL/GenBank/DDBJ databases">
        <title>New uncultured bacterium of the family Gallionellaceae from acid mine drainage: description and reconstruction of genome based on metagenomic analysis of microbial community.</title>
        <authorList>
            <person name="Kadnikov V."/>
            <person name="Ivasenko D."/>
            <person name="Beletsky A."/>
            <person name="Mardanov A."/>
            <person name="Danilova E."/>
            <person name="Pimenov N."/>
            <person name="Karnachuk O."/>
            <person name="Ravin N."/>
        </authorList>
    </citation>
    <scope>NUCLEOTIDE SEQUENCE [LARGE SCALE GENOMIC DNA]</scope>
    <source>
        <strain evidence="4">ShG14-8</strain>
    </source>
</reference>
<feature type="domain" description="Response regulatory" evidence="3">
    <location>
        <begin position="4"/>
        <end position="120"/>
    </location>
</feature>
<keyword evidence="1 2" id="KW-0597">Phosphoprotein</keyword>
<dbReference type="Gene3D" id="3.40.50.2300">
    <property type="match status" value="1"/>
</dbReference>
<dbReference type="CDD" id="cd17562">
    <property type="entry name" value="REC_CheY4-like"/>
    <property type="match status" value="1"/>
</dbReference>
<dbReference type="Pfam" id="PF00072">
    <property type="entry name" value="Response_reg"/>
    <property type="match status" value="1"/>
</dbReference>
<dbReference type="SUPFAM" id="SSF52172">
    <property type="entry name" value="CheY-like"/>
    <property type="match status" value="1"/>
</dbReference>
<dbReference type="InterPro" id="IPR001789">
    <property type="entry name" value="Sig_transdc_resp-reg_receiver"/>
</dbReference>
<dbReference type="EMBL" id="LSLI01000011">
    <property type="protein sequence ID" value="KXS33112.1"/>
    <property type="molecule type" value="Genomic_DNA"/>
</dbReference>
<dbReference type="PANTHER" id="PTHR44591:SF25">
    <property type="entry name" value="CHEMOTAXIS TWO-COMPONENT RESPONSE REGULATOR"/>
    <property type="match status" value="1"/>
</dbReference>
<feature type="modified residue" description="4-aspartylphosphate" evidence="2">
    <location>
        <position position="53"/>
    </location>
</feature>
<protein>
    <submittedName>
        <fullName evidence="4">Fis family transcriptional regulator</fullName>
    </submittedName>
</protein>
<evidence type="ECO:0000256" key="1">
    <source>
        <dbReference type="ARBA" id="ARBA00022553"/>
    </source>
</evidence>